<feature type="compositionally biased region" description="Basic and acidic residues" evidence="1">
    <location>
        <begin position="87"/>
        <end position="96"/>
    </location>
</feature>
<proteinExistence type="predicted"/>
<comment type="caution">
    <text evidence="2">The sequence shown here is derived from an EMBL/GenBank/DDBJ whole genome shotgun (WGS) entry which is preliminary data.</text>
</comment>
<sequence length="96" mass="10768">MAHGASTAPKCRVCGKVEWRHLCSGGSKAPVEAAPEKKLAPVSQTVVSNISNSVSNREVERVRQWRAKNRKRYNTGQRDLMRRRRAGERAHSQEGD</sequence>
<evidence type="ECO:0000256" key="1">
    <source>
        <dbReference type="SAM" id="MobiDB-lite"/>
    </source>
</evidence>
<dbReference type="EMBL" id="LAZR01024995">
    <property type="protein sequence ID" value="KKL73317.1"/>
    <property type="molecule type" value="Genomic_DNA"/>
</dbReference>
<name>A0A0F9HE02_9ZZZZ</name>
<dbReference type="AlphaFoldDB" id="A0A0F9HE02"/>
<gene>
    <name evidence="2" type="ORF">LCGC14_2076070</name>
</gene>
<organism evidence="2">
    <name type="scientific">marine sediment metagenome</name>
    <dbReference type="NCBI Taxonomy" id="412755"/>
    <lineage>
        <taxon>unclassified sequences</taxon>
        <taxon>metagenomes</taxon>
        <taxon>ecological metagenomes</taxon>
    </lineage>
</organism>
<evidence type="ECO:0000313" key="2">
    <source>
        <dbReference type="EMBL" id="KKL73317.1"/>
    </source>
</evidence>
<accession>A0A0F9HE02</accession>
<protein>
    <submittedName>
        <fullName evidence="2">Uncharacterized protein</fullName>
    </submittedName>
</protein>
<reference evidence="2" key="1">
    <citation type="journal article" date="2015" name="Nature">
        <title>Complex archaea that bridge the gap between prokaryotes and eukaryotes.</title>
        <authorList>
            <person name="Spang A."/>
            <person name="Saw J.H."/>
            <person name="Jorgensen S.L."/>
            <person name="Zaremba-Niedzwiedzka K."/>
            <person name="Martijn J."/>
            <person name="Lind A.E."/>
            <person name="van Eijk R."/>
            <person name="Schleper C."/>
            <person name="Guy L."/>
            <person name="Ettema T.J."/>
        </authorList>
    </citation>
    <scope>NUCLEOTIDE SEQUENCE</scope>
</reference>
<feature type="region of interest" description="Disordered" evidence="1">
    <location>
        <begin position="53"/>
        <end position="96"/>
    </location>
</feature>
<feature type="compositionally biased region" description="Basic residues" evidence="1">
    <location>
        <begin position="64"/>
        <end position="73"/>
    </location>
</feature>